<comment type="caution">
    <text evidence="5">The sequence shown here is derived from an EMBL/GenBank/DDBJ whole genome shotgun (WGS) entry which is preliminary data.</text>
</comment>
<feature type="active site" evidence="2">
    <location>
        <position position="201"/>
    </location>
</feature>
<evidence type="ECO:0000313" key="5">
    <source>
        <dbReference type="EMBL" id="MBD2847223.1"/>
    </source>
</evidence>
<accession>A0A927BXM6</accession>
<dbReference type="InterPro" id="IPR016162">
    <property type="entry name" value="Ald_DH_N"/>
</dbReference>
<evidence type="ECO:0000256" key="1">
    <source>
        <dbReference type="ARBA" id="ARBA00023002"/>
    </source>
</evidence>
<dbReference type="PANTHER" id="PTHR11699">
    <property type="entry name" value="ALDEHYDE DEHYDROGENASE-RELATED"/>
    <property type="match status" value="1"/>
</dbReference>
<dbReference type="InterPro" id="IPR016161">
    <property type="entry name" value="Ald_DH/histidinol_DH"/>
</dbReference>
<proteinExistence type="inferred from homology"/>
<dbReference type="GO" id="GO:0016620">
    <property type="term" value="F:oxidoreductase activity, acting on the aldehyde or oxo group of donors, NAD or NADP as acceptor"/>
    <property type="evidence" value="ECO:0007669"/>
    <property type="project" value="InterPro"/>
</dbReference>
<dbReference type="Pfam" id="PF00171">
    <property type="entry name" value="Aldedh"/>
    <property type="match status" value="1"/>
</dbReference>
<dbReference type="Gene3D" id="3.40.309.10">
    <property type="entry name" value="Aldehyde Dehydrogenase, Chain A, domain 2"/>
    <property type="match status" value="1"/>
</dbReference>
<evidence type="ECO:0000256" key="3">
    <source>
        <dbReference type="RuleBase" id="RU003345"/>
    </source>
</evidence>
<dbReference type="AlphaFoldDB" id="A0A927BXM6"/>
<evidence type="ECO:0000256" key="2">
    <source>
        <dbReference type="PROSITE-ProRule" id="PRU10007"/>
    </source>
</evidence>
<name>A0A927BXM6_9BACL</name>
<dbReference type="InterPro" id="IPR015590">
    <property type="entry name" value="Aldehyde_DH_dom"/>
</dbReference>
<dbReference type="Gene3D" id="3.40.605.10">
    <property type="entry name" value="Aldehyde Dehydrogenase, Chain A, domain 1"/>
    <property type="match status" value="1"/>
</dbReference>
<comment type="similarity">
    <text evidence="3">Belongs to the aldehyde dehydrogenase family.</text>
</comment>
<feature type="non-terminal residue" evidence="5">
    <location>
        <position position="1"/>
    </location>
</feature>
<reference evidence="5" key="1">
    <citation type="submission" date="2020-09" db="EMBL/GenBank/DDBJ databases">
        <title>A novel bacterium of genus Paenibacillus, isolated from South China Sea.</title>
        <authorList>
            <person name="Huang H."/>
            <person name="Mo K."/>
            <person name="Hu Y."/>
        </authorList>
    </citation>
    <scope>NUCLEOTIDE SEQUENCE</scope>
    <source>
        <strain evidence="5">IB182496</strain>
    </source>
</reference>
<dbReference type="PROSITE" id="PS00687">
    <property type="entry name" value="ALDEHYDE_DEHYDR_GLU"/>
    <property type="match status" value="1"/>
</dbReference>
<gene>
    <name evidence="5" type="ORF">IDH44_18640</name>
</gene>
<keyword evidence="1 3" id="KW-0560">Oxidoreductase</keyword>
<dbReference type="EMBL" id="JACXIZ010000035">
    <property type="protein sequence ID" value="MBD2847223.1"/>
    <property type="molecule type" value="Genomic_DNA"/>
</dbReference>
<dbReference type="InterPro" id="IPR029510">
    <property type="entry name" value="Ald_DH_CS_GLU"/>
</dbReference>
<evidence type="ECO:0000259" key="4">
    <source>
        <dbReference type="Pfam" id="PF00171"/>
    </source>
</evidence>
<evidence type="ECO:0000313" key="6">
    <source>
        <dbReference type="Proteomes" id="UP000621560"/>
    </source>
</evidence>
<dbReference type="RefSeq" id="WP_190920333.1">
    <property type="nucleotide sequence ID" value="NZ_JACXIZ010000035.1"/>
</dbReference>
<organism evidence="5 6">
    <name type="scientific">Paenibacillus sabuli</name>
    <dbReference type="NCBI Taxonomy" id="2772509"/>
    <lineage>
        <taxon>Bacteria</taxon>
        <taxon>Bacillati</taxon>
        <taxon>Bacillota</taxon>
        <taxon>Bacilli</taxon>
        <taxon>Bacillales</taxon>
        <taxon>Paenibacillaceae</taxon>
        <taxon>Paenibacillus</taxon>
    </lineage>
</organism>
<keyword evidence="6" id="KW-1185">Reference proteome</keyword>
<dbReference type="SUPFAM" id="SSF53720">
    <property type="entry name" value="ALDH-like"/>
    <property type="match status" value="1"/>
</dbReference>
<feature type="domain" description="Aldehyde dehydrogenase" evidence="4">
    <location>
        <begin position="2"/>
        <end position="430"/>
    </location>
</feature>
<dbReference type="Proteomes" id="UP000621560">
    <property type="component" value="Unassembled WGS sequence"/>
</dbReference>
<sequence length="434" mass="44796">ASAQAAAPAWRALPGAARGEVLRKAARLLEARAGEIAETMTREMGKTLPEARGEVMRGVAILHYYAAEGMHATGEHLPSSDGRSLLYTRKKPLGTVALITPWNFPVAIPLWKLAPALVYGNTAVLKPASNASVTAALVVETLVEAGMPAGVVNLVHGPGGELGAALLGHPAIEGVSFTGSNAVGRTIGELAARRGIKCQLEMGGKNAVVVLADANLDKAADAVVSGAMKSTGQKCTATSKVIVERGVKARFTELLLERLAAITPGDGLAEGTYFGPLATARQRDTVLAAVKQGQAEGARLLLGGGVPEEEALRGGHFVQPALFDGVTPQMQLATEEIFGPVLGIMEADDLTEAVALANGTAYGLSAAIFTSSLESAMAFVEGAEAGMIKVNAETAGVEYHAPFGGLKASSSHSREQGRAAMDFFTHTQTISISV</sequence>
<dbReference type="InterPro" id="IPR016163">
    <property type="entry name" value="Ald_DH_C"/>
</dbReference>
<protein>
    <submittedName>
        <fullName evidence="5">Aldehyde dehydrogenase family protein</fullName>
    </submittedName>
</protein>